<dbReference type="GO" id="GO:0003729">
    <property type="term" value="F:mRNA binding"/>
    <property type="evidence" value="ECO:0007669"/>
    <property type="project" value="TreeGrafter"/>
</dbReference>
<dbReference type="AlphaFoldDB" id="A0AAN7Y9N7"/>
<comment type="caution">
    <text evidence="5">The sequence shown here is derived from an EMBL/GenBank/DDBJ whole genome shotgun (WGS) entry which is preliminary data.</text>
</comment>
<evidence type="ECO:0000313" key="6">
    <source>
        <dbReference type="Proteomes" id="UP001309876"/>
    </source>
</evidence>
<name>A0AAN7Y9N7_9EURO</name>
<evidence type="ECO:0000256" key="1">
    <source>
        <dbReference type="ARBA" id="ARBA00004123"/>
    </source>
</evidence>
<feature type="coiled-coil region" evidence="4">
    <location>
        <begin position="143"/>
        <end position="205"/>
    </location>
</feature>
<dbReference type="GO" id="GO:0006406">
    <property type="term" value="P:mRNA export from nucleus"/>
    <property type="evidence" value="ECO:0007669"/>
    <property type="project" value="TreeGrafter"/>
</dbReference>
<dbReference type="Pfam" id="PF09766">
    <property type="entry name" value="FmiP_Thoc5"/>
    <property type="match status" value="1"/>
</dbReference>
<keyword evidence="4" id="KW-0175">Coiled coil</keyword>
<dbReference type="InterPro" id="IPR019163">
    <property type="entry name" value="THO_Thoc5"/>
</dbReference>
<dbReference type="PANTHER" id="PTHR13375:SF3">
    <property type="entry name" value="THO COMPLEX SUBUNIT 5 HOMOLOG"/>
    <property type="match status" value="1"/>
</dbReference>
<protein>
    <recommendedName>
        <fullName evidence="7">THO complex subunit 5</fullName>
    </recommendedName>
</protein>
<accession>A0AAN7Y9N7</accession>
<proteinExistence type="inferred from homology"/>
<keyword evidence="3" id="KW-0539">Nucleus</keyword>
<sequence length="210" mass="24456">MTVEDIIVAPELTPSLATAQATLQQTLAIIDLLSANATTPTTLELQRTVARQNRILQAYLARLKQQTRRTAFIARSTKAQTADARREVDGLLLQLQNLYYEQRHLLGEIAACEDYPHAFRELPLVDEEEYLEHFPEHEELDESALMERRINHEQEERDRIDEERKELVKRKDQLVLENTRRKEVVKKMDEKLESWVDGLAKLEEELKVAL</sequence>
<keyword evidence="6" id="KW-1185">Reference proteome</keyword>
<dbReference type="EMBL" id="JAVRRJ010000001">
    <property type="protein sequence ID" value="KAK5090507.1"/>
    <property type="molecule type" value="Genomic_DNA"/>
</dbReference>
<evidence type="ECO:0000313" key="5">
    <source>
        <dbReference type="EMBL" id="KAK5090507.1"/>
    </source>
</evidence>
<dbReference type="Proteomes" id="UP001309876">
    <property type="component" value="Unassembled WGS sequence"/>
</dbReference>
<comment type="subcellular location">
    <subcellularLocation>
        <location evidence="1">Nucleus</location>
    </subcellularLocation>
</comment>
<evidence type="ECO:0000256" key="3">
    <source>
        <dbReference type="ARBA" id="ARBA00023242"/>
    </source>
</evidence>
<dbReference type="PANTHER" id="PTHR13375">
    <property type="entry name" value="FMS INTERACTING PROTEIN"/>
    <property type="match status" value="1"/>
</dbReference>
<evidence type="ECO:0000256" key="4">
    <source>
        <dbReference type="SAM" id="Coils"/>
    </source>
</evidence>
<comment type="similarity">
    <text evidence="2">Belongs to the THOC5 family.</text>
</comment>
<dbReference type="GO" id="GO:0000445">
    <property type="term" value="C:THO complex part of transcription export complex"/>
    <property type="evidence" value="ECO:0007669"/>
    <property type="project" value="TreeGrafter"/>
</dbReference>
<evidence type="ECO:0000256" key="2">
    <source>
        <dbReference type="ARBA" id="ARBA00008044"/>
    </source>
</evidence>
<organism evidence="5 6">
    <name type="scientific">Lithohypha guttulata</name>
    <dbReference type="NCBI Taxonomy" id="1690604"/>
    <lineage>
        <taxon>Eukaryota</taxon>
        <taxon>Fungi</taxon>
        <taxon>Dikarya</taxon>
        <taxon>Ascomycota</taxon>
        <taxon>Pezizomycotina</taxon>
        <taxon>Eurotiomycetes</taxon>
        <taxon>Chaetothyriomycetidae</taxon>
        <taxon>Chaetothyriales</taxon>
        <taxon>Trichomeriaceae</taxon>
        <taxon>Lithohypha</taxon>
    </lineage>
</organism>
<evidence type="ECO:0008006" key="7">
    <source>
        <dbReference type="Google" id="ProtNLM"/>
    </source>
</evidence>
<gene>
    <name evidence="5" type="ORF">LTR05_000680</name>
</gene>
<reference evidence="5 6" key="1">
    <citation type="submission" date="2023-08" db="EMBL/GenBank/DDBJ databases">
        <title>Black Yeasts Isolated from many extreme environments.</title>
        <authorList>
            <person name="Coleine C."/>
            <person name="Stajich J.E."/>
            <person name="Selbmann L."/>
        </authorList>
    </citation>
    <scope>NUCLEOTIDE SEQUENCE [LARGE SCALE GENOMIC DNA]</scope>
    <source>
        <strain evidence="5 6">CCFEE 5910</strain>
    </source>
</reference>